<accession>A0A8J2YA30</accession>
<evidence type="ECO:0000313" key="4">
    <source>
        <dbReference type="Proteomes" id="UP000625210"/>
    </source>
</evidence>
<comment type="caution">
    <text evidence="3">The sequence shown here is derived from an EMBL/GenBank/DDBJ whole genome shotgun (WGS) entry which is preliminary data.</text>
</comment>
<sequence length="341" mass="38227">MHKGLVMAATVLISIMMAVPALLVSFQADAPDKKPARKEVSGIQDYPDHPKVKVYLTKEKRTEEIPLELYIRGVVAAEMPHDFQLEALKAQAMAARTYIVDRLAKGSFSDMAKMGPEAKGAQVSDTVVHQVYATPKQLKKEWGKDYKKNLARVDRAVRETQGKVILYQGKPIYAAFFSTSNGYTENSEDYFRQKYPYLRSVPSPWDQASPKFNATKTLTVSRFIQVLERYTGKQVAVATTAGSKWLQITRRTSGSRVAQVKVGDEQFTGRQIREALQLASTDFTLSQNKGRLTIHTKGSGHGVGMSQWGANLMAKQGKSWQEILHHYYKGVEFGDMDQVLK</sequence>
<protein>
    <submittedName>
        <fullName evidence="3">Stage II sporulation protein D</fullName>
    </submittedName>
</protein>
<name>A0A8J2YA30_9BACL</name>
<evidence type="ECO:0000256" key="1">
    <source>
        <dbReference type="SAM" id="SignalP"/>
    </source>
</evidence>
<dbReference type="InterPro" id="IPR013693">
    <property type="entry name" value="SpoIID/LytB_N"/>
</dbReference>
<dbReference type="AlphaFoldDB" id="A0A8J2YA30"/>
<feature type="chain" id="PRO_5038402311" evidence="1">
    <location>
        <begin position="31"/>
        <end position="341"/>
    </location>
</feature>
<dbReference type="GO" id="GO:0030435">
    <property type="term" value="P:sporulation resulting in formation of a cellular spore"/>
    <property type="evidence" value="ECO:0007669"/>
    <property type="project" value="InterPro"/>
</dbReference>
<feature type="signal peptide" evidence="1">
    <location>
        <begin position="1"/>
        <end position="30"/>
    </location>
</feature>
<feature type="domain" description="Sporulation stage II protein D amidase enhancer LytB N-terminal" evidence="2">
    <location>
        <begin position="58"/>
        <end position="167"/>
    </location>
</feature>
<evidence type="ECO:0000259" key="2">
    <source>
        <dbReference type="Pfam" id="PF08486"/>
    </source>
</evidence>
<dbReference type="Proteomes" id="UP000625210">
    <property type="component" value="Unassembled WGS sequence"/>
</dbReference>
<reference evidence="3" key="2">
    <citation type="submission" date="2020-09" db="EMBL/GenBank/DDBJ databases">
        <authorList>
            <person name="Sun Q."/>
            <person name="Zhou Y."/>
        </authorList>
    </citation>
    <scope>NUCLEOTIDE SEQUENCE</scope>
    <source>
        <strain evidence="3">CGMCC 1.15179</strain>
    </source>
</reference>
<dbReference type="NCBIfam" id="TIGR02669">
    <property type="entry name" value="SpoIID_LytB"/>
    <property type="match status" value="1"/>
</dbReference>
<dbReference type="PANTHER" id="PTHR30032">
    <property type="entry name" value="N-ACETYLMURAMOYL-L-ALANINE AMIDASE-RELATED"/>
    <property type="match status" value="1"/>
</dbReference>
<gene>
    <name evidence="3" type="primary">spoIID</name>
    <name evidence="3" type="ORF">GCM10011571_02700</name>
</gene>
<dbReference type="Pfam" id="PF08486">
    <property type="entry name" value="SpoIID"/>
    <property type="match status" value="1"/>
</dbReference>
<keyword evidence="4" id="KW-1185">Reference proteome</keyword>
<dbReference type="RefSeq" id="WP_188646125.1">
    <property type="nucleotide sequence ID" value="NZ_BMHQ01000001.1"/>
</dbReference>
<proteinExistence type="predicted"/>
<dbReference type="PANTHER" id="PTHR30032:SF4">
    <property type="entry name" value="AMIDASE ENHANCER"/>
    <property type="match status" value="1"/>
</dbReference>
<dbReference type="InterPro" id="IPR013486">
    <property type="entry name" value="SpoIID/LytB"/>
</dbReference>
<dbReference type="InterPro" id="IPR014225">
    <property type="entry name" value="Spore_II_D_firmicutes"/>
</dbReference>
<dbReference type="InterPro" id="IPR051922">
    <property type="entry name" value="Bact_Sporulation_Assoc"/>
</dbReference>
<reference evidence="3" key="1">
    <citation type="journal article" date="2014" name="Int. J. Syst. Evol. Microbiol.">
        <title>Complete genome sequence of Corynebacterium casei LMG S-19264T (=DSM 44701T), isolated from a smear-ripened cheese.</title>
        <authorList>
            <consortium name="US DOE Joint Genome Institute (JGI-PGF)"/>
            <person name="Walter F."/>
            <person name="Albersmeier A."/>
            <person name="Kalinowski J."/>
            <person name="Ruckert C."/>
        </authorList>
    </citation>
    <scope>NUCLEOTIDE SEQUENCE</scope>
    <source>
        <strain evidence="3">CGMCC 1.15179</strain>
    </source>
</reference>
<dbReference type="GO" id="GO:0030288">
    <property type="term" value="C:outer membrane-bounded periplasmic space"/>
    <property type="evidence" value="ECO:0007669"/>
    <property type="project" value="TreeGrafter"/>
</dbReference>
<dbReference type="NCBIfam" id="TIGR02870">
    <property type="entry name" value="spore_II_D"/>
    <property type="match status" value="1"/>
</dbReference>
<keyword evidence="1" id="KW-0732">Signal</keyword>
<organism evidence="3 4">
    <name type="scientific">Marinithermofilum abyssi</name>
    <dbReference type="NCBI Taxonomy" id="1571185"/>
    <lineage>
        <taxon>Bacteria</taxon>
        <taxon>Bacillati</taxon>
        <taxon>Bacillota</taxon>
        <taxon>Bacilli</taxon>
        <taxon>Bacillales</taxon>
        <taxon>Thermoactinomycetaceae</taxon>
        <taxon>Marinithermofilum</taxon>
    </lineage>
</organism>
<dbReference type="EMBL" id="BMHQ01000001">
    <property type="protein sequence ID" value="GGE05100.1"/>
    <property type="molecule type" value="Genomic_DNA"/>
</dbReference>
<evidence type="ECO:0000313" key="3">
    <source>
        <dbReference type="EMBL" id="GGE05100.1"/>
    </source>
</evidence>